<feature type="non-terminal residue" evidence="3">
    <location>
        <position position="319"/>
    </location>
</feature>
<sequence length="319" mass="35211">MTKTTPSTPPGLPPRPTSQQGQTNSGQDGDNQSVSSQRIRKRDRLFNMFHSSSSKPKATNSQRTSSKSTVSDDPIVSTEESAHQLPTVGSPQIVDIDNVVSTTAVKCTPSDAHPPSTPIRPRLDVFSQNVRAPAVRITLPKFGARIDTTPQLALCIGLLSKVGDTVDQQDDPLQDMSPDTPARLTWIKAMERDPAEHERILWLGTRMVDEFAKDAFKDSTEIAEMVHIGPVLDKEHFRGLLSCMITAFDQTVILNVDLLQGLVQLIQSSPSDSLVSDDLVKIFRILRVRLQDTHQQSSVHPYHLTLAISRVLDVMADHK</sequence>
<evidence type="ECO:0000259" key="2">
    <source>
        <dbReference type="Pfam" id="PF23948"/>
    </source>
</evidence>
<feature type="compositionally biased region" description="Polar residues" evidence="1">
    <location>
        <begin position="18"/>
        <end position="37"/>
    </location>
</feature>
<dbReference type="Pfam" id="PF23948">
    <property type="entry name" value="ARM_5"/>
    <property type="match status" value="1"/>
</dbReference>
<protein>
    <recommendedName>
        <fullName evidence="2">Arm-like repeat domain-containing protein</fullName>
    </recommendedName>
</protein>
<feature type="compositionally biased region" description="Polar residues" evidence="1">
    <location>
        <begin position="49"/>
        <end position="71"/>
    </location>
</feature>
<keyword evidence="4" id="KW-1185">Reference proteome</keyword>
<dbReference type="EMBL" id="JAAAIM010000805">
    <property type="protein sequence ID" value="KAG0284182.1"/>
    <property type="molecule type" value="Genomic_DNA"/>
</dbReference>
<evidence type="ECO:0000256" key="1">
    <source>
        <dbReference type="SAM" id="MobiDB-lite"/>
    </source>
</evidence>
<organism evidence="3 4">
    <name type="scientific">Linnemannia gamsii</name>
    <dbReference type="NCBI Taxonomy" id="64522"/>
    <lineage>
        <taxon>Eukaryota</taxon>
        <taxon>Fungi</taxon>
        <taxon>Fungi incertae sedis</taxon>
        <taxon>Mucoromycota</taxon>
        <taxon>Mortierellomycotina</taxon>
        <taxon>Mortierellomycetes</taxon>
        <taxon>Mortierellales</taxon>
        <taxon>Mortierellaceae</taxon>
        <taxon>Linnemannia</taxon>
    </lineage>
</organism>
<dbReference type="InterPro" id="IPR056251">
    <property type="entry name" value="Arm_rpt_dom"/>
</dbReference>
<gene>
    <name evidence="3" type="ORF">BGZ96_011461</name>
</gene>
<dbReference type="Proteomes" id="UP001194696">
    <property type="component" value="Unassembled WGS sequence"/>
</dbReference>
<comment type="caution">
    <text evidence="3">The sequence shown here is derived from an EMBL/GenBank/DDBJ whole genome shotgun (WGS) entry which is preliminary data.</text>
</comment>
<evidence type="ECO:0000313" key="3">
    <source>
        <dbReference type="EMBL" id="KAG0284182.1"/>
    </source>
</evidence>
<evidence type="ECO:0000313" key="4">
    <source>
        <dbReference type="Proteomes" id="UP001194696"/>
    </source>
</evidence>
<name>A0ABQ7JT81_9FUNG</name>
<feature type="domain" description="Arm-like repeat" evidence="2">
    <location>
        <begin position="188"/>
        <end position="319"/>
    </location>
</feature>
<accession>A0ABQ7JT81</accession>
<feature type="region of interest" description="Disordered" evidence="1">
    <location>
        <begin position="1"/>
        <end position="90"/>
    </location>
</feature>
<reference evidence="3 4" key="1">
    <citation type="journal article" date="2020" name="Fungal Divers.">
        <title>Resolving the Mortierellaceae phylogeny through synthesis of multi-gene phylogenetics and phylogenomics.</title>
        <authorList>
            <person name="Vandepol N."/>
            <person name="Liber J."/>
            <person name="Desiro A."/>
            <person name="Na H."/>
            <person name="Kennedy M."/>
            <person name="Barry K."/>
            <person name="Grigoriev I.V."/>
            <person name="Miller A.N."/>
            <person name="O'Donnell K."/>
            <person name="Stajich J.E."/>
            <person name="Bonito G."/>
        </authorList>
    </citation>
    <scope>NUCLEOTIDE SEQUENCE [LARGE SCALE GENOMIC DNA]</scope>
    <source>
        <strain evidence="3 4">AD045</strain>
    </source>
</reference>
<feature type="compositionally biased region" description="Pro residues" evidence="1">
    <location>
        <begin position="7"/>
        <end position="16"/>
    </location>
</feature>
<proteinExistence type="predicted"/>